<dbReference type="Pfam" id="PF22562">
    <property type="entry name" value="UBA_7"/>
    <property type="match status" value="1"/>
</dbReference>
<dbReference type="SUPFAM" id="SSF46934">
    <property type="entry name" value="UBA-like"/>
    <property type="match status" value="1"/>
</dbReference>
<evidence type="ECO:0000256" key="1">
    <source>
        <dbReference type="SAM" id="MobiDB-lite"/>
    </source>
</evidence>
<feature type="compositionally biased region" description="Acidic residues" evidence="1">
    <location>
        <begin position="75"/>
        <end position="84"/>
    </location>
</feature>
<feature type="domain" description="UBA" evidence="2">
    <location>
        <begin position="31"/>
        <end position="71"/>
    </location>
</feature>
<dbReference type="EMBL" id="HACM01002690">
    <property type="protein sequence ID" value="CRZ03132.1"/>
    <property type="molecule type" value="Transcribed_RNA"/>
</dbReference>
<feature type="compositionally biased region" description="Acidic residues" evidence="1">
    <location>
        <begin position="92"/>
        <end position="106"/>
    </location>
</feature>
<dbReference type="InterPro" id="IPR015940">
    <property type="entry name" value="UBA"/>
</dbReference>
<feature type="region of interest" description="Disordered" evidence="1">
    <location>
        <begin position="70"/>
        <end position="106"/>
    </location>
</feature>
<dbReference type="CDD" id="cd14306">
    <property type="entry name" value="UBA_VP13D"/>
    <property type="match status" value="1"/>
</dbReference>
<reference evidence="3" key="1">
    <citation type="submission" date="2015-04" db="EMBL/GenBank/DDBJ databases">
        <title>The genome sequence of the plant pathogenic Rhizarian Plasmodiophora brassicae reveals insights in its biotrophic life cycle and the origin of chitin synthesis.</title>
        <authorList>
            <person name="Schwelm A."/>
            <person name="Fogelqvist J."/>
            <person name="Knaust A."/>
            <person name="Julke S."/>
            <person name="Lilja T."/>
            <person name="Dhandapani V."/>
            <person name="Bonilla-Rosso G."/>
            <person name="Karlsson M."/>
            <person name="Shevchenko A."/>
            <person name="Choi S.R."/>
            <person name="Kim H.G."/>
            <person name="Park J.Y."/>
            <person name="Lim Y.P."/>
            <person name="Ludwig-Muller J."/>
            <person name="Dixelius C."/>
        </authorList>
    </citation>
    <scope>NUCLEOTIDE SEQUENCE</scope>
    <source>
        <tissue evidence="3">Potato root galls</tissue>
    </source>
</reference>
<dbReference type="AlphaFoldDB" id="A0A0H5QNH3"/>
<dbReference type="InterPro" id="IPR009060">
    <property type="entry name" value="UBA-like_sf"/>
</dbReference>
<dbReference type="PROSITE" id="PS50030">
    <property type="entry name" value="UBA"/>
    <property type="match status" value="1"/>
</dbReference>
<sequence length="106" mass="12078">NPTRMQMESIQNPIRNSMDSTMRQPLLLPANPNPELLSQLQAMGFHIDDCHQALSEYGNDVDQALNWLLQPPTAGDDDEREVDDLFNSQSQSDEDELMEIEEEGFD</sequence>
<protein>
    <recommendedName>
        <fullName evidence="2">UBA domain-containing protein</fullName>
    </recommendedName>
</protein>
<dbReference type="SMART" id="SM00165">
    <property type="entry name" value="UBA"/>
    <property type="match status" value="1"/>
</dbReference>
<evidence type="ECO:0000313" key="3">
    <source>
        <dbReference type="EMBL" id="CRZ03132.1"/>
    </source>
</evidence>
<organism evidence="3">
    <name type="scientific">Spongospora subterranea</name>
    <dbReference type="NCBI Taxonomy" id="70186"/>
    <lineage>
        <taxon>Eukaryota</taxon>
        <taxon>Sar</taxon>
        <taxon>Rhizaria</taxon>
        <taxon>Endomyxa</taxon>
        <taxon>Phytomyxea</taxon>
        <taxon>Plasmodiophorida</taxon>
        <taxon>Plasmodiophoridae</taxon>
        <taxon>Spongospora</taxon>
    </lineage>
</organism>
<feature type="non-terminal residue" evidence="3">
    <location>
        <position position="1"/>
    </location>
</feature>
<accession>A0A0H5QNH3</accession>
<name>A0A0H5QNH3_9EUKA</name>
<evidence type="ECO:0000259" key="2">
    <source>
        <dbReference type="PROSITE" id="PS50030"/>
    </source>
</evidence>
<dbReference type="Gene3D" id="1.10.8.10">
    <property type="entry name" value="DNA helicase RuvA subunit, C-terminal domain"/>
    <property type="match status" value="1"/>
</dbReference>
<proteinExistence type="predicted"/>
<dbReference type="InterPro" id="IPR041969">
    <property type="entry name" value="VP13D_UBA"/>
</dbReference>